<feature type="signal peptide" evidence="2">
    <location>
        <begin position="1"/>
        <end position="28"/>
    </location>
</feature>
<gene>
    <name evidence="3" type="ORF">ACFP1G_04590</name>
</gene>
<dbReference type="EMBL" id="JBHSSK010000013">
    <property type="protein sequence ID" value="MFC6206754.1"/>
    <property type="molecule type" value="Genomic_DNA"/>
</dbReference>
<evidence type="ECO:0000313" key="3">
    <source>
        <dbReference type="EMBL" id="MFC6206754.1"/>
    </source>
</evidence>
<sequence length="61" mass="5921">MKKTIQIAAGTAAILAGTALSSGLVAHADSTAPVSSGATQSQAVSDELESTSRGFSRGPGC</sequence>
<evidence type="ECO:0000256" key="2">
    <source>
        <dbReference type="SAM" id="SignalP"/>
    </source>
</evidence>
<protein>
    <submittedName>
        <fullName evidence="3">Uncharacterized protein</fullName>
    </submittedName>
</protein>
<accession>A0ABW1SQF4</accession>
<keyword evidence="2" id="KW-0732">Signal</keyword>
<dbReference type="Proteomes" id="UP001596254">
    <property type="component" value="Unassembled WGS sequence"/>
</dbReference>
<name>A0ABW1SQF4_9LACO</name>
<organism evidence="3 4">
    <name type="scientific">Levilactobacillus tongjiangensis</name>
    <dbReference type="NCBI Taxonomy" id="2486023"/>
    <lineage>
        <taxon>Bacteria</taxon>
        <taxon>Bacillati</taxon>
        <taxon>Bacillota</taxon>
        <taxon>Bacilli</taxon>
        <taxon>Lactobacillales</taxon>
        <taxon>Lactobacillaceae</taxon>
        <taxon>Levilactobacillus</taxon>
    </lineage>
</organism>
<feature type="compositionally biased region" description="Polar residues" evidence="1">
    <location>
        <begin position="32"/>
        <end position="44"/>
    </location>
</feature>
<reference evidence="4" key="1">
    <citation type="journal article" date="2019" name="Int. J. Syst. Evol. Microbiol.">
        <title>The Global Catalogue of Microorganisms (GCM) 10K type strain sequencing project: providing services to taxonomists for standard genome sequencing and annotation.</title>
        <authorList>
            <consortium name="The Broad Institute Genomics Platform"/>
            <consortium name="The Broad Institute Genome Sequencing Center for Infectious Disease"/>
            <person name="Wu L."/>
            <person name="Ma J."/>
        </authorList>
    </citation>
    <scope>NUCLEOTIDE SEQUENCE [LARGE SCALE GENOMIC DNA]</scope>
    <source>
        <strain evidence="4">CCM 8905</strain>
    </source>
</reference>
<feature type="chain" id="PRO_5045889453" evidence="2">
    <location>
        <begin position="29"/>
        <end position="61"/>
    </location>
</feature>
<feature type="region of interest" description="Disordered" evidence="1">
    <location>
        <begin position="32"/>
        <end position="61"/>
    </location>
</feature>
<evidence type="ECO:0000313" key="4">
    <source>
        <dbReference type="Proteomes" id="UP001596254"/>
    </source>
</evidence>
<evidence type="ECO:0000256" key="1">
    <source>
        <dbReference type="SAM" id="MobiDB-lite"/>
    </source>
</evidence>
<comment type="caution">
    <text evidence="3">The sequence shown here is derived from an EMBL/GenBank/DDBJ whole genome shotgun (WGS) entry which is preliminary data.</text>
</comment>
<proteinExistence type="predicted"/>
<keyword evidence="4" id="KW-1185">Reference proteome</keyword>